<protein>
    <submittedName>
        <fullName evidence="1">Uncharacterized protein</fullName>
    </submittedName>
</protein>
<keyword evidence="2" id="KW-1185">Reference proteome</keyword>
<evidence type="ECO:0000313" key="2">
    <source>
        <dbReference type="Proteomes" id="UP000793456"/>
    </source>
</evidence>
<dbReference type="EMBL" id="CM011681">
    <property type="protein sequence ID" value="TMS16241.1"/>
    <property type="molecule type" value="Genomic_DNA"/>
</dbReference>
<dbReference type="Proteomes" id="UP000793456">
    <property type="component" value="Chromosome VIII"/>
</dbReference>
<organism evidence="1 2">
    <name type="scientific">Larimichthys crocea</name>
    <name type="common">Large yellow croaker</name>
    <name type="synonym">Pseudosciaena crocea</name>
    <dbReference type="NCBI Taxonomy" id="215358"/>
    <lineage>
        <taxon>Eukaryota</taxon>
        <taxon>Metazoa</taxon>
        <taxon>Chordata</taxon>
        <taxon>Craniata</taxon>
        <taxon>Vertebrata</taxon>
        <taxon>Euteleostomi</taxon>
        <taxon>Actinopterygii</taxon>
        <taxon>Neopterygii</taxon>
        <taxon>Teleostei</taxon>
        <taxon>Neoteleostei</taxon>
        <taxon>Acanthomorphata</taxon>
        <taxon>Eupercaria</taxon>
        <taxon>Sciaenidae</taxon>
        <taxon>Larimichthys</taxon>
    </lineage>
</organism>
<reference evidence="1" key="1">
    <citation type="submission" date="2018-11" db="EMBL/GenBank/DDBJ databases">
        <title>The sequence and de novo assembly of Larimichthys crocea genome using PacBio and Hi-C technologies.</title>
        <authorList>
            <person name="Xu P."/>
            <person name="Chen B."/>
            <person name="Zhou Z."/>
            <person name="Ke Q."/>
            <person name="Wu Y."/>
            <person name="Bai H."/>
            <person name="Pu F."/>
        </authorList>
    </citation>
    <scope>NUCLEOTIDE SEQUENCE</scope>
    <source>
        <tissue evidence="1">Muscle</tissue>
    </source>
</reference>
<accession>A0ACD3R9U6</accession>
<gene>
    <name evidence="1" type="ORF">E3U43_013534</name>
</gene>
<evidence type="ECO:0000313" key="1">
    <source>
        <dbReference type="EMBL" id="TMS16241.1"/>
    </source>
</evidence>
<name>A0ACD3R9U6_LARCR</name>
<comment type="caution">
    <text evidence="1">The sequence shown here is derived from an EMBL/GenBank/DDBJ whole genome shotgun (WGS) entry which is preliminary data.</text>
</comment>
<sequence length="254" mass="28052">MVWLVTFISTILLNLDLGLAVSIGFSMLTVIFRTQLPRYSILGHVSGTDLYLDTEKYKQSGIEIGKLLTAKKKLDAKLKREQEKEKKKAKKEAKKQKKAVSHMSNGSFSLKESRMNEVKVSAGLKGQSSLRMTETSSNDHNKGQVNWAYQHDTAMSDSDSDKGCHSITQVSPHSDEEKEQACGSGTHSIVLDISTTSFVDTATVKTLKNIFRDFGEIDLDIYLAGCQACVVEQLETSGFFSEAIPKSRLFVTGA</sequence>
<proteinExistence type="predicted"/>